<accession>A0A4V2SX37</accession>
<dbReference type="EMBL" id="SLXT01000008">
    <property type="protein sequence ID" value="TCP64746.1"/>
    <property type="molecule type" value="Genomic_DNA"/>
</dbReference>
<dbReference type="AlphaFoldDB" id="A0A4V2SX37"/>
<keyword evidence="2" id="KW-1185">Reference proteome</keyword>
<evidence type="ECO:0000313" key="2">
    <source>
        <dbReference type="Proteomes" id="UP000294813"/>
    </source>
</evidence>
<proteinExistence type="predicted"/>
<gene>
    <name evidence="1" type="ORF">EDD73_10899</name>
</gene>
<name>A0A4V2SX37_9FIRM</name>
<sequence>MSSYVVKDPAMLAEKLDEFLGVLTKCYCVEEFIDKSIPCDARDCKKCFQEHFFDSIGIACEEDKPVSMTVEGNVITEGRQPKECGCDEECDHENGNCACGSPRWAQGGRW</sequence>
<dbReference type="Proteomes" id="UP000294813">
    <property type="component" value="Unassembled WGS sequence"/>
</dbReference>
<reference evidence="1 2" key="1">
    <citation type="submission" date="2019-03" db="EMBL/GenBank/DDBJ databases">
        <title>Genomic Encyclopedia of Type Strains, Phase IV (KMG-IV): sequencing the most valuable type-strain genomes for metagenomic binning, comparative biology and taxonomic classification.</title>
        <authorList>
            <person name="Goeker M."/>
        </authorList>
    </citation>
    <scope>NUCLEOTIDE SEQUENCE [LARGE SCALE GENOMIC DNA]</scope>
    <source>
        <strain evidence="1 2">DSM 11170</strain>
    </source>
</reference>
<dbReference type="RefSeq" id="WP_131918889.1">
    <property type="nucleotide sequence ID" value="NZ_JAOQNU010000008.1"/>
</dbReference>
<protein>
    <submittedName>
        <fullName evidence="1">Uncharacterized protein</fullName>
    </submittedName>
</protein>
<comment type="caution">
    <text evidence="1">The sequence shown here is derived from an EMBL/GenBank/DDBJ whole genome shotgun (WGS) entry which is preliminary data.</text>
</comment>
<organism evidence="1 2">
    <name type="scientific">Heliophilum fasciatum</name>
    <dbReference type="NCBI Taxonomy" id="35700"/>
    <lineage>
        <taxon>Bacteria</taxon>
        <taxon>Bacillati</taxon>
        <taxon>Bacillota</taxon>
        <taxon>Clostridia</taxon>
        <taxon>Eubacteriales</taxon>
        <taxon>Heliobacteriaceae</taxon>
        <taxon>Heliophilum</taxon>
    </lineage>
</organism>
<evidence type="ECO:0000313" key="1">
    <source>
        <dbReference type="EMBL" id="TCP64746.1"/>
    </source>
</evidence>